<dbReference type="GO" id="GO:0061630">
    <property type="term" value="F:ubiquitin protein ligase activity"/>
    <property type="evidence" value="ECO:0007669"/>
    <property type="project" value="UniProtKB-EC"/>
</dbReference>
<dbReference type="PANTHER" id="PTHR45647:SF51">
    <property type="entry name" value="PROTEIN KINASE SUPERFAMILY PROTEIN"/>
    <property type="match status" value="1"/>
</dbReference>
<feature type="region of interest" description="Disordered" evidence="9">
    <location>
        <begin position="227"/>
        <end position="334"/>
    </location>
</feature>
<accession>A0A2Z7ATS8</accession>
<organism evidence="11 12">
    <name type="scientific">Dorcoceras hygrometricum</name>
    <dbReference type="NCBI Taxonomy" id="472368"/>
    <lineage>
        <taxon>Eukaryota</taxon>
        <taxon>Viridiplantae</taxon>
        <taxon>Streptophyta</taxon>
        <taxon>Embryophyta</taxon>
        <taxon>Tracheophyta</taxon>
        <taxon>Spermatophyta</taxon>
        <taxon>Magnoliopsida</taxon>
        <taxon>eudicotyledons</taxon>
        <taxon>Gunneridae</taxon>
        <taxon>Pentapetalae</taxon>
        <taxon>asterids</taxon>
        <taxon>lamiids</taxon>
        <taxon>Lamiales</taxon>
        <taxon>Gesneriaceae</taxon>
        <taxon>Didymocarpoideae</taxon>
        <taxon>Trichosporeae</taxon>
        <taxon>Loxocarpinae</taxon>
        <taxon>Dorcoceras</taxon>
    </lineage>
</organism>
<feature type="domain" description="Protein kinase" evidence="10">
    <location>
        <begin position="466"/>
        <end position="732"/>
    </location>
</feature>
<evidence type="ECO:0000256" key="1">
    <source>
        <dbReference type="ARBA" id="ARBA00000900"/>
    </source>
</evidence>
<evidence type="ECO:0000256" key="5">
    <source>
        <dbReference type="ARBA" id="ARBA00022777"/>
    </source>
</evidence>
<dbReference type="InterPro" id="IPR017441">
    <property type="entry name" value="Protein_kinase_ATP_BS"/>
</dbReference>
<feature type="region of interest" description="Disordered" evidence="9">
    <location>
        <begin position="776"/>
        <end position="825"/>
    </location>
</feature>
<evidence type="ECO:0000256" key="7">
    <source>
        <dbReference type="ARBA" id="ARBA00022840"/>
    </source>
</evidence>
<feature type="compositionally biased region" description="Low complexity" evidence="9">
    <location>
        <begin position="292"/>
        <end position="302"/>
    </location>
</feature>
<dbReference type="PROSITE" id="PS00107">
    <property type="entry name" value="PROTEIN_KINASE_ATP"/>
    <property type="match status" value="1"/>
</dbReference>
<feature type="compositionally biased region" description="Polar residues" evidence="9">
    <location>
        <begin position="780"/>
        <end position="794"/>
    </location>
</feature>
<feature type="compositionally biased region" description="Low complexity" evidence="9">
    <location>
        <begin position="805"/>
        <end position="815"/>
    </location>
</feature>
<dbReference type="PANTHER" id="PTHR45647">
    <property type="entry name" value="OS02G0152300 PROTEIN"/>
    <property type="match status" value="1"/>
</dbReference>
<feature type="compositionally biased region" description="Polar residues" evidence="9">
    <location>
        <begin position="318"/>
        <end position="329"/>
    </location>
</feature>
<dbReference type="OrthoDB" id="4062651at2759"/>
<dbReference type="GO" id="GO:0004672">
    <property type="term" value="F:protein kinase activity"/>
    <property type="evidence" value="ECO:0007669"/>
    <property type="project" value="InterPro"/>
</dbReference>
<keyword evidence="5" id="KW-0418">Kinase</keyword>
<keyword evidence="12" id="KW-1185">Reference proteome</keyword>
<dbReference type="Gene3D" id="3.30.200.20">
    <property type="entry name" value="Phosphorylase Kinase, domain 1"/>
    <property type="match status" value="1"/>
</dbReference>
<feature type="binding site" evidence="8">
    <location>
        <position position="493"/>
    </location>
    <ligand>
        <name>ATP</name>
        <dbReference type="ChEBI" id="CHEBI:30616"/>
    </ligand>
</feature>
<dbReference type="Gene3D" id="1.10.510.10">
    <property type="entry name" value="Transferase(Phosphotransferase) domain 1"/>
    <property type="match status" value="1"/>
</dbReference>
<dbReference type="Pfam" id="PF00069">
    <property type="entry name" value="Pkinase"/>
    <property type="match status" value="1"/>
</dbReference>
<dbReference type="EC" id="2.3.2.27" evidence="2"/>
<evidence type="ECO:0000259" key="10">
    <source>
        <dbReference type="PROSITE" id="PS50011"/>
    </source>
</evidence>
<dbReference type="InterPro" id="IPR051348">
    <property type="entry name" value="U-box_ubiquitin_ligases"/>
</dbReference>
<dbReference type="PROSITE" id="PS50011">
    <property type="entry name" value="PROTEIN_KINASE_DOM"/>
    <property type="match status" value="1"/>
</dbReference>
<feature type="compositionally biased region" description="Low complexity" evidence="9">
    <location>
        <begin position="10"/>
        <end position="19"/>
    </location>
</feature>
<dbReference type="Proteomes" id="UP000250235">
    <property type="component" value="Unassembled WGS sequence"/>
</dbReference>
<evidence type="ECO:0000313" key="12">
    <source>
        <dbReference type="Proteomes" id="UP000250235"/>
    </source>
</evidence>
<evidence type="ECO:0000256" key="8">
    <source>
        <dbReference type="PROSITE-ProRule" id="PRU10141"/>
    </source>
</evidence>
<feature type="region of interest" description="Disordered" evidence="9">
    <location>
        <begin position="1"/>
        <end position="31"/>
    </location>
</feature>
<feature type="compositionally biased region" description="Low complexity" evidence="9">
    <location>
        <begin position="134"/>
        <end position="149"/>
    </location>
</feature>
<keyword evidence="6" id="KW-0833">Ubl conjugation pathway</keyword>
<protein>
    <recommendedName>
        <fullName evidence="2">RING-type E3 ubiquitin transferase</fullName>
        <ecNumber evidence="2">2.3.2.27</ecNumber>
    </recommendedName>
</protein>
<dbReference type="AlphaFoldDB" id="A0A2Z7ATS8"/>
<evidence type="ECO:0000256" key="4">
    <source>
        <dbReference type="ARBA" id="ARBA00022741"/>
    </source>
</evidence>
<evidence type="ECO:0000313" key="11">
    <source>
        <dbReference type="EMBL" id="KZV24893.1"/>
    </source>
</evidence>
<feature type="region of interest" description="Disordered" evidence="9">
    <location>
        <begin position="134"/>
        <end position="153"/>
    </location>
</feature>
<dbReference type="InterPro" id="IPR000719">
    <property type="entry name" value="Prot_kinase_dom"/>
</dbReference>
<gene>
    <name evidence="11" type="ORF">F511_16552</name>
</gene>
<keyword evidence="7 8" id="KW-0067">ATP-binding</keyword>
<dbReference type="CDD" id="cd14066">
    <property type="entry name" value="STKc_IRAK"/>
    <property type="match status" value="1"/>
</dbReference>
<dbReference type="PROSITE" id="PS00108">
    <property type="entry name" value="PROTEIN_KINASE_ST"/>
    <property type="match status" value="1"/>
</dbReference>
<dbReference type="SUPFAM" id="SSF56112">
    <property type="entry name" value="Protein kinase-like (PK-like)"/>
    <property type="match status" value="1"/>
</dbReference>
<feature type="compositionally biased region" description="Polar residues" evidence="9">
    <location>
        <begin position="233"/>
        <end position="282"/>
    </location>
</feature>
<evidence type="ECO:0000256" key="9">
    <source>
        <dbReference type="SAM" id="MobiDB-lite"/>
    </source>
</evidence>
<dbReference type="SMART" id="SM00220">
    <property type="entry name" value="S_TKc"/>
    <property type="match status" value="1"/>
</dbReference>
<dbReference type="InterPro" id="IPR008271">
    <property type="entry name" value="Ser/Thr_kinase_AS"/>
</dbReference>
<keyword evidence="4 8" id="KW-0547">Nucleotide-binding</keyword>
<comment type="catalytic activity">
    <reaction evidence="1">
        <text>S-ubiquitinyl-[E2 ubiquitin-conjugating enzyme]-L-cysteine + [acceptor protein]-L-lysine = [E2 ubiquitin-conjugating enzyme]-L-cysteine + N(6)-ubiquitinyl-[acceptor protein]-L-lysine.</text>
        <dbReference type="EC" id="2.3.2.27"/>
    </reaction>
</comment>
<proteinExistence type="predicted"/>
<reference evidence="11 12" key="1">
    <citation type="journal article" date="2015" name="Proc. Natl. Acad. Sci. U.S.A.">
        <title>The resurrection genome of Boea hygrometrica: A blueprint for survival of dehydration.</title>
        <authorList>
            <person name="Xiao L."/>
            <person name="Yang G."/>
            <person name="Zhang L."/>
            <person name="Yang X."/>
            <person name="Zhao S."/>
            <person name="Ji Z."/>
            <person name="Zhou Q."/>
            <person name="Hu M."/>
            <person name="Wang Y."/>
            <person name="Chen M."/>
            <person name="Xu Y."/>
            <person name="Jin H."/>
            <person name="Xiao X."/>
            <person name="Hu G."/>
            <person name="Bao F."/>
            <person name="Hu Y."/>
            <person name="Wan P."/>
            <person name="Li L."/>
            <person name="Deng X."/>
            <person name="Kuang T."/>
            <person name="Xiang C."/>
            <person name="Zhu J.K."/>
            <person name="Oliver M.J."/>
            <person name="He Y."/>
        </authorList>
    </citation>
    <scope>NUCLEOTIDE SEQUENCE [LARGE SCALE GENOMIC DNA]</scope>
    <source>
        <strain evidence="12">cv. XS01</strain>
    </source>
</reference>
<dbReference type="EMBL" id="KV012496">
    <property type="protein sequence ID" value="KZV24893.1"/>
    <property type="molecule type" value="Genomic_DNA"/>
</dbReference>
<name>A0A2Z7ATS8_9LAMI</name>
<dbReference type="GO" id="GO:0005524">
    <property type="term" value="F:ATP binding"/>
    <property type="evidence" value="ECO:0007669"/>
    <property type="project" value="UniProtKB-UniRule"/>
</dbReference>
<sequence length="825" mass="91327">MSATTKHSSEGAGSVSGEAPPMLKSGKDGIPREGRALTQAETQQLFLPYRSFCARKGIIAKEVVLHDKDIAGALTEYITANSIKTIVLGASTHGAISRAFRNTDVPSSIAKTAPDSCAVYTASKAKVVEIKSGSELSTPTSATSSTNSSMRQNVFSPHCPDSAKFRPQGSWKGAVSEFSFTDGSKNISPLNSRDYLQTNTSKRPAHGKILVQNSEEISESVYMAQWERRNESENPTPVESANSSYESLPYASNHNSPFGSLTSGNEPKNKHSATPESMTNLNLRVRTKETSSHSLSGSTNSGVPSFPSDISFELLDQPGSSNSPTSPKSPQAAEIDDELRRLKAEFKQTIKKYNAACQETVTAREKARDNAHYKSEELSKLEDAKQAQKVALVIVEREKQKCKAAVQLAQKAQRIAELESVKRQRAEMKFKHEAEEKQKAMDALARCVIQYRRYSIHEIEIATNNFSRSQKIGEGGYGVVYKATLDHTPVAVKVLSSDISQGQKQFQREVEVLSQMRHPHMVILLGACPEHGCLVYEYMENGSLEDRLNCRNGTPPLSWRTRIRIATEIATALNFLHQMRPEPLVHRDLKPANILLDKNLVSKISDVGLSRLIPPTLVDSGTQYHMTAPAGTFCYIDPEYQQTGMLGTKSDIYSLGVMLLQIITAKPAMGLTHYVENAIEEGQFDEILDHKVKDWPVKEVLSLAKLALNCCELRRKDRPDLDSVILPELERLKELGSEVKDENRLYYLYSQDKRLIQLPPNHVFLKEFGVKEFQHKGFPQESSSPSQETTNSNPEIEMETPCIYTSGSGSSTSTTLEHVDYSGTS</sequence>
<evidence type="ECO:0000256" key="3">
    <source>
        <dbReference type="ARBA" id="ARBA00022679"/>
    </source>
</evidence>
<keyword evidence="3" id="KW-0808">Transferase</keyword>
<evidence type="ECO:0000256" key="6">
    <source>
        <dbReference type="ARBA" id="ARBA00022786"/>
    </source>
</evidence>
<evidence type="ECO:0000256" key="2">
    <source>
        <dbReference type="ARBA" id="ARBA00012483"/>
    </source>
</evidence>
<dbReference type="InterPro" id="IPR011009">
    <property type="entry name" value="Kinase-like_dom_sf"/>
</dbReference>
<dbReference type="FunFam" id="3.30.200.20:FF:000162">
    <property type="entry name" value="Adenine nucleotide alpha hydrolase-like domain kinase"/>
    <property type="match status" value="1"/>
</dbReference>